<sequence>MIKIKGVSKEFKQKKIKIQALRAVSMEIRRLEFFGIVGASGSGKSTLLKLINGLDDLTAGEILIDGDSLKDINKKERRRKIQTIGMIFQQFNLLQNLTVRQNVGLPLKVQGKKNPQKVKEMLAFVGMEEHINNYPSQLSGGQKQRVAIARALTTAPSILLCDEPTSALDEHNGHEVMKLLKKTQEEFGTTIVFVSHELELIKQWCNRAAILEEGRLLAIVDVSKNQVVNSETSYYQKAMDYLT</sequence>
<dbReference type="GO" id="GO:0005524">
    <property type="term" value="F:ATP binding"/>
    <property type="evidence" value="ECO:0007669"/>
    <property type="project" value="UniProtKB-KW"/>
</dbReference>
<evidence type="ECO:0000256" key="2">
    <source>
        <dbReference type="ARBA" id="ARBA00022448"/>
    </source>
</evidence>
<dbReference type="AlphaFoldDB" id="A0A430AU01"/>
<dbReference type="SUPFAM" id="SSF52540">
    <property type="entry name" value="P-loop containing nucleoside triphosphate hydrolases"/>
    <property type="match status" value="1"/>
</dbReference>
<comment type="catalytic activity">
    <reaction evidence="5">
        <text>ATP + H2O = ADP + phosphate + H(+)</text>
        <dbReference type="Rhea" id="RHEA:13065"/>
        <dbReference type="ChEBI" id="CHEBI:15377"/>
        <dbReference type="ChEBI" id="CHEBI:15378"/>
        <dbReference type="ChEBI" id="CHEBI:30616"/>
        <dbReference type="ChEBI" id="CHEBI:43474"/>
        <dbReference type="ChEBI" id="CHEBI:456216"/>
    </reaction>
</comment>
<protein>
    <recommendedName>
        <fullName evidence="7">ABC transporter domain-containing protein</fullName>
    </recommendedName>
</protein>
<comment type="caution">
    <text evidence="8">The sequence shown here is derived from an EMBL/GenBank/DDBJ whole genome shotgun (WGS) entry which is preliminary data.</text>
</comment>
<dbReference type="GO" id="GO:0022857">
    <property type="term" value="F:transmembrane transporter activity"/>
    <property type="evidence" value="ECO:0007669"/>
    <property type="project" value="TreeGrafter"/>
</dbReference>
<dbReference type="InterPro" id="IPR003593">
    <property type="entry name" value="AAA+_ATPase"/>
</dbReference>
<evidence type="ECO:0000256" key="3">
    <source>
        <dbReference type="ARBA" id="ARBA00022741"/>
    </source>
</evidence>
<evidence type="ECO:0000313" key="8">
    <source>
        <dbReference type="EMBL" id="RSU11539.1"/>
    </source>
</evidence>
<dbReference type="InterPro" id="IPR015854">
    <property type="entry name" value="ABC_transpr_LolD-like"/>
</dbReference>
<evidence type="ECO:0000256" key="1">
    <source>
        <dbReference type="ARBA" id="ARBA00005417"/>
    </source>
</evidence>
<dbReference type="InterPro" id="IPR003439">
    <property type="entry name" value="ABC_transporter-like_ATP-bd"/>
</dbReference>
<keyword evidence="4" id="KW-0067">ATP-binding</keyword>
<keyword evidence="3" id="KW-0547">Nucleotide-binding</keyword>
<dbReference type="FunFam" id="3.40.50.300:FF:000056">
    <property type="entry name" value="Cell division ATP-binding protein FtsE"/>
    <property type="match status" value="1"/>
</dbReference>
<dbReference type="Proteomes" id="UP000287605">
    <property type="component" value="Unassembled WGS sequence"/>
</dbReference>
<dbReference type="PANTHER" id="PTHR24220">
    <property type="entry name" value="IMPORT ATP-BINDING PROTEIN"/>
    <property type="match status" value="1"/>
</dbReference>
<evidence type="ECO:0000259" key="7">
    <source>
        <dbReference type="PROSITE" id="PS50893"/>
    </source>
</evidence>
<dbReference type="PROSITE" id="PS50893">
    <property type="entry name" value="ABC_TRANSPORTER_2"/>
    <property type="match status" value="1"/>
</dbReference>
<evidence type="ECO:0000256" key="4">
    <source>
        <dbReference type="ARBA" id="ARBA00022840"/>
    </source>
</evidence>
<evidence type="ECO:0000256" key="6">
    <source>
        <dbReference type="ARBA" id="ARBA00055994"/>
    </source>
</evidence>
<dbReference type="GO" id="GO:0005886">
    <property type="term" value="C:plasma membrane"/>
    <property type="evidence" value="ECO:0007669"/>
    <property type="project" value="UniProtKB-ARBA"/>
</dbReference>
<feature type="domain" description="ABC transporter" evidence="7">
    <location>
        <begin position="2"/>
        <end position="238"/>
    </location>
</feature>
<reference evidence="8 9" key="1">
    <citation type="submission" date="2017-05" db="EMBL/GenBank/DDBJ databases">
        <title>Vagococcus spp. assemblies.</title>
        <authorList>
            <person name="Gulvik C.A."/>
        </authorList>
    </citation>
    <scope>NUCLEOTIDE SEQUENCE [LARGE SCALE GENOMIC DNA]</scope>
    <source>
        <strain evidence="8 9">CCUG 51432</strain>
    </source>
</reference>
<name>A0A430AU01_9ENTE</name>
<comment type="function">
    <text evidence="6">Part of the ABC transporter FtsEX involved in cellular division. Has ATPase activity. Essential for cell division and viability.</text>
</comment>
<dbReference type="OrthoDB" id="9802264at2"/>
<proteinExistence type="inferred from homology"/>
<dbReference type="PROSITE" id="PS00211">
    <property type="entry name" value="ABC_TRANSPORTER_1"/>
    <property type="match status" value="1"/>
</dbReference>
<dbReference type="InterPro" id="IPR017871">
    <property type="entry name" value="ABC_transporter-like_CS"/>
</dbReference>
<organism evidence="8 9">
    <name type="scientific">Vagococcus elongatus</name>
    <dbReference type="NCBI Taxonomy" id="180344"/>
    <lineage>
        <taxon>Bacteria</taxon>
        <taxon>Bacillati</taxon>
        <taxon>Bacillota</taxon>
        <taxon>Bacilli</taxon>
        <taxon>Lactobacillales</taxon>
        <taxon>Enterococcaceae</taxon>
        <taxon>Vagococcus</taxon>
    </lineage>
</organism>
<dbReference type="InterPro" id="IPR027417">
    <property type="entry name" value="P-loop_NTPase"/>
</dbReference>
<dbReference type="EMBL" id="NGKA01000010">
    <property type="protein sequence ID" value="RSU11539.1"/>
    <property type="molecule type" value="Genomic_DNA"/>
</dbReference>
<dbReference type="GO" id="GO:0016887">
    <property type="term" value="F:ATP hydrolysis activity"/>
    <property type="evidence" value="ECO:0007669"/>
    <property type="project" value="InterPro"/>
</dbReference>
<comment type="similarity">
    <text evidence="1">Belongs to the ABC transporter superfamily.</text>
</comment>
<dbReference type="SMART" id="SM00382">
    <property type="entry name" value="AAA"/>
    <property type="match status" value="1"/>
</dbReference>
<dbReference type="Pfam" id="PF00005">
    <property type="entry name" value="ABC_tran"/>
    <property type="match status" value="1"/>
</dbReference>
<gene>
    <name evidence="8" type="ORF">CBF29_07605</name>
</gene>
<evidence type="ECO:0000313" key="9">
    <source>
        <dbReference type="Proteomes" id="UP000287605"/>
    </source>
</evidence>
<evidence type="ECO:0000256" key="5">
    <source>
        <dbReference type="ARBA" id="ARBA00049360"/>
    </source>
</evidence>
<keyword evidence="2" id="KW-0813">Transport</keyword>
<accession>A0A430AU01</accession>
<keyword evidence="9" id="KW-1185">Reference proteome</keyword>
<dbReference type="RefSeq" id="WP_126809164.1">
    <property type="nucleotide sequence ID" value="NZ_NGKA01000010.1"/>
</dbReference>
<dbReference type="Gene3D" id="3.40.50.300">
    <property type="entry name" value="P-loop containing nucleotide triphosphate hydrolases"/>
    <property type="match status" value="1"/>
</dbReference>